<dbReference type="InterPro" id="IPR036188">
    <property type="entry name" value="FAD/NAD-bd_sf"/>
</dbReference>
<organism evidence="7 8">
    <name type="scientific">Sparassis crispa</name>
    <dbReference type="NCBI Taxonomy" id="139825"/>
    <lineage>
        <taxon>Eukaryota</taxon>
        <taxon>Fungi</taxon>
        <taxon>Dikarya</taxon>
        <taxon>Basidiomycota</taxon>
        <taxon>Agaricomycotina</taxon>
        <taxon>Agaricomycetes</taxon>
        <taxon>Polyporales</taxon>
        <taxon>Sparassidaceae</taxon>
        <taxon>Sparassis</taxon>
    </lineage>
</organism>
<dbReference type="OrthoDB" id="5428495at2759"/>
<dbReference type="RefSeq" id="XP_027617257.1">
    <property type="nucleotide sequence ID" value="XM_027761456.1"/>
</dbReference>
<keyword evidence="8" id="KW-1185">Reference proteome</keyword>
<evidence type="ECO:0000313" key="7">
    <source>
        <dbReference type="EMBL" id="GBE86344.1"/>
    </source>
</evidence>
<dbReference type="AlphaFoldDB" id="A0A401GX51"/>
<dbReference type="Gene3D" id="3.50.50.60">
    <property type="entry name" value="FAD/NAD(P)-binding domain"/>
    <property type="match status" value="1"/>
</dbReference>
<dbReference type="PRINTS" id="PR00420">
    <property type="entry name" value="RNGMNOXGNASE"/>
</dbReference>
<dbReference type="InParanoid" id="A0A401GX51"/>
<evidence type="ECO:0000313" key="8">
    <source>
        <dbReference type="Proteomes" id="UP000287166"/>
    </source>
</evidence>
<keyword evidence="2" id="KW-0285">Flavoprotein</keyword>
<name>A0A401GX51_9APHY</name>
<reference evidence="7 8" key="1">
    <citation type="journal article" date="2018" name="Sci. Rep.">
        <title>Genome sequence of the cauliflower mushroom Sparassis crispa (Hanabiratake) and its association with beneficial usage.</title>
        <authorList>
            <person name="Kiyama R."/>
            <person name="Furutani Y."/>
            <person name="Kawaguchi K."/>
            <person name="Nakanishi T."/>
        </authorList>
    </citation>
    <scope>NUCLEOTIDE SEQUENCE [LARGE SCALE GENOMIC DNA]</scope>
</reference>
<proteinExistence type="inferred from homology"/>
<protein>
    <submittedName>
        <fullName evidence="7">FAD/NAD(P)-binding domain-containing protein</fullName>
    </submittedName>
</protein>
<keyword evidence="5" id="KW-0503">Monooxygenase</keyword>
<comment type="similarity">
    <text evidence="1">Belongs to the paxM FAD-dependent monooxygenase family.</text>
</comment>
<evidence type="ECO:0000256" key="5">
    <source>
        <dbReference type="ARBA" id="ARBA00023033"/>
    </source>
</evidence>
<evidence type="ECO:0000256" key="1">
    <source>
        <dbReference type="ARBA" id="ARBA00007992"/>
    </source>
</evidence>
<evidence type="ECO:0000259" key="6">
    <source>
        <dbReference type="Pfam" id="PF01494"/>
    </source>
</evidence>
<dbReference type="InterPro" id="IPR002938">
    <property type="entry name" value="FAD-bd"/>
</dbReference>
<dbReference type="PANTHER" id="PTHR13789:SF147">
    <property type="entry name" value="PUTATIVE (AFU_ORTHOLOGUE AFUA_2G01950)-RELATED"/>
    <property type="match status" value="1"/>
</dbReference>
<dbReference type="GeneID" id="38783261"/>
<dbReference type="PANTHER" id="PTHR13789">
    <property type="entry name" value="MONOOXYGENASE"/>
    <property type="match status" value="1"/>
</dbReference>
<dbReference type="SUPFAM" id="SSF51905">
    <property type="entry name" value="FAD/NAD(P)-binding domain"/>
    <property type="match status" value="1"/>
</dbReference>
<keyword evidence="4" id="KW-0560">Oxidoreductase</keyword>
<accession>A0A401GX51</accession>
<sequence length="474" mass="52412">MVRSESPGPLLRLDFLVSGGGIAGLAVAFVLAQSGHRVRVIDKHDLTAPSGPLRVPPNLSKILRRWVGPEELARVTTRCTRSPFLDMITGELVGHLHWTPAVMAEAGGEFLVMHHADCHRMLYELAISVGVQTDFNTSVVAIHQGTEALPNPSVSLSSGEVLTADFLIAADGPNSFIREVIWGPDEEKVPKMTLYTGVVPTEKMLAYPELQPIYGENDDWPIFMGSDRSMCIHRVRGKREFGFHLYSHLGDQYDCQGGDEGWDEKVPTDSVNYKNQGHSQRMQRLLNMTSSLIRTRFVERPDDAIEDWADETGRIVLIGEAAHPWFPGGSHGAAMAVEDAVVFGTLFGRLKSWLQAPSFISAYQELRQGRCKAVKVADIANAHLVAMPPGPMRDARNASVSRELDEWDEGTLKAQFEEIAEVFGYDAADAADEWWVNWGRFSESERGAPVSKHMSWAGFQTTAAETTENQANVQ</sequence>
<dbReference type="InterPro" id="IPR050493">
    <property type="entry name" value="FAD-dep_Monooxygenase_BioMet"/>
</dbReference>
<dbReference type="STRING" id="139825.A0A401GX51"/>
<evidence type="ECO:0000256" key="2">
    <source>
        <dbReference type="ARBA" id="ARBA00022630"/>
    </source>
</evidence>
<dbReference type="GO" id="GO:0004497">
    <property type="term" value="F:monooxygenase activity"/>
    <property type="evidence" value="ECO:0007669"/>
    <property type="project" value="UniProtKB-KW"/>
</dbReference>
<feature type="domain" description="FAD-binding" evidence="6">
    <location>
        <begin position="14"/>
        <end position="180"/>
    </location>
</feature>
<comment type="caution">
    <text evidence="7">The sequence shown here is derived from an EMBL/GenBank/DDBJ whole genome shotgun (WGS) entry which is preliminary data.</text>
</comment>
<dbReference type="Proteomes" id="UP000287166">
    <property type="component" value="Unassembled WGS sequence"/>
</dbReference>
<evidence type="ECO:0000256" key="4">
    <source>
        <dbReference type="ARBA" id="ARBA00023002"/>
    </source>
</evidence>
<gene>
    <name evidence="7" type="ORF">SCP_0902230</name>
</gene>
<dbReference type="GO" id="GO:0071949">
    <property type="term" value="F:FAD binding"/>
    <property type="evidence" value="ECO:0007669"/>
    <property type="project" value="InterPro"/>
</dbReference>
<keyword evidence="3" id="KW-0274">FAD</keyword>
<dbReference type="Pfam" id="PF01494">
    <property type="entry name" value="FAD_binding_3"/>
    <property type="match status" value="1"/>
</dbReference>
<dbReference type="EMBL" id="BFAD01000009">
    <property type="protein sequence ID" value="GBE86344.1"/>
    <property type="molecule type" value="Genomic_DNA"/>
</dbReference>
<evidence type="ECO:0000256" key="3">
    <source>
        <dbReference type="ARBA" id="ARBA00022827"/>
    </source>
</evidence>